<dbReference type="SUPFAM" id="SSF50494">
    <property type="entry name" value="Trypsin-like serine proteases"/>
    <property type="match status" value="1"/>
</dbReference>
<name>A0A448WKF9_9PLAT</name>
<dbReference type="AlphaFoldDB" id="A0A448WKF9"/>
<reference evidence="1" key="1">
    <citation type="submission" date="2018-11" db="EMBL/GenBank/DDBJ databases">
        <authorList>
            <consortium name="Pathogen Informatics"/>
        </authorList>
    </citation>
    <scope>NUCLEOTIDE SEQUENCE</scope>
</reference>
<dbReference type="InterPro" id="IPR043504">
    <property type="entry name" value="Peptidase_S1_PA_chymotrypsin"/>
</dbReference>
<dbReference type="OrthoDB" id="6270251at2759"/>
<evidence type="ECO:0000313" key="1">
    <source>
        <dbReference type="EMBL" id="VEL13947.1"/>
    </source>
</evidence>
<gene>
    <name evidence="1" type="ORF">PXEA_LOCUS7387</name>
</gene>
<evidence type="ECO:0000313" key="2">
    <source>
        <dbReference type="Proteomes" id="UP000784294"/>
    </source>
</evidence>
<dbReference type="Gene3D" id="2.40.10.10">
    <property type="entry name" value="Trypsin-like serine proteases"/>
    <property type="match status" value="1"/>
</dbReference>
<organism evidence="1 2">
    <name type="scientific">Protopolystoma xenopodis</name>
    <dbReference type="NCBI Taxonomy" id="117903"/>
    <lineage>
        <taxon>Eukaryota</taxon>
        <taxon>Metazoa</taxon>
        <taxon>Spiralia</taxon>
        <taxon>Lophotrochozoa</taxon>
        <taxon>Platyhelminthes</taxon>
        <taxon>Monogenea</taxon>
        <taxon>Polyopisthocotylea</taxon>
        <taxon>Polystomatidea</taxon>
        <taxon>Polystomatidae</taxon>
        <taxon>Protopolystoma</taxon>
    </lineage>
</organism>
<comment type="caution">
    <text evidence="1">The sequence shown here is derived from an EMBL/GenBank/DDBJ whole genome shotgun (WGS) entry which is preliminary data.</text>
</comment>
<proteinExistence type="predicted"/>
<dbReference type="Proteomes" id="UP000784294">
    <property type="component" value="Unassembled WGS sequence"/>
</dbReference>
<keyword evidence="2" id="KW-1185">Reference proteome</keyword>
<evidence type="ECO:0008006" key="3">
    <source>
        <dbReference type="Google" id="ProtNLM"/>
    </source>
</evidence>
<sequence length="57" mass="6549">MAGVVSATHRSKPGDFPAIFTRVSYFVEWIRETIKEPSSVTEIPKYLRMFGSIFNRP</sequence>
<accession>A0A448WKF9</accession>
<dbReference type="EMBL" id="CAAALY010019491">
    <property type="protein sequence ID" value="VEL13947.1"/>
    <property type="molecule type" value="Genomic_DNA"/>
</dbReference>
<protein>
    <recommendedName>
        <fullName evidence="3">Peptidase S1 domain-containing protein</fullName>
    </recommendedName>
</protein>
<dbReference type="InterPro" id="IPR009003">
    <property type="entry name" value="Peptidase_S1_PA"/>
</dbReference>